<keyword evidence="5 7" id="KW-1133">Transmembrane helix</keyword>
<name>A0ABV2K686_SPOPS</name>
<dbReference type="InterPro" id="IPR051258">
    <property type="entry name" value="Diverse_Substrate_Transporter"/>
</dbReference>
<protein>
    <submittedName>
        <fullName evidence="9">Drug/metabolite transporter (DMT)-like permease</fullName>
    </submittedName>
</protein>
<feature type="domain" description="EamA" evidence="8">
    <location>
        <begin position="152"/>
        <end position="282"/>
    </location>
</feature>
<feature type="transmembrane region" description="Helical" evidence="7">
    <location>
        <begin position="213"/>
        <end position="233"/>
    </location>
</feature>
<evidence type="ECO:0000256" key="1">
    <source>
        <dbReference type="ARBA" id="ARBA00004651"/>
    </source>
</evidence>
<keyword evidence="4 7" id="KW-0812">Transmembrane</keyword>
<keyword evidence="3" id="KW-1003">Cell membrane</keyword>
<evidence type="ECO:0000259" key="8">
    <source>
        <dbReference type="Pfam" id="PF00892"/>
    </source>
</evidence>
<dbReference type="RefSeq" id="WP_354312128.1">
    <property type="nucleotide sequence ID" value="NZ_JBEPME010000001.1"/>
</dbReference>
<dbReference type="InterPro" id="IPR037185">
    <property type="entry name" value="EmrE-like"/>
</dbReference>
<evidence type="ECO:0000256" key="3">
    <source>
        <dbReference type="ARBA" id="ARBA00022475"/>
    </source>
</evidence>
<accession>A0ABV2K686</accession>
<feature type="transmembrane region" description="Helical" evidence="7">
    <location>
        <begin position="126"/>
        <end position="143"/>
    </location>
</feature>
<keyword evidence="6 7" id="KW-0472">Membrane</keyword>
<feature type="transmembrane region" description="Helical" evidence="7">
    <location>
        <begin position="12"/>
        <end position="31"/>
    </location>
</feature>
<gene>
    <name evidence="9" type="ORF">ABIC55_000632</name>
</gene>
<evidence type="ECO:0000313" key="9">
    <source>
        <dbReference type="EMBL" id="MET3655548.1"/>
    </source>
</evidence>
<dbReference type="Pfam" id="PF00892">
    <property type="entry name" value="EamA"/>
    <property type="match status" value="2"/>
</dbReference>
<feature type="transmembrane region" description="Helical" evidence="7">
    <location>
        <begin position="245"/>
        <end position="265"/>
    </location>
</feature>
<dbReference type="PANTHER" id="PTHR42920:SF5">
    <property type="entry name" value="EAMA DOMAIN-CONTAINING PROTEIN"/>
    <property type="match status" value="1"/>
</dbReference>
<feature type="domain" description="EamA" evidence="8">
    <location>
        <begin position="12"/>
        <end position="142"/>
    </location>
</feature>
<feature type="transmembrane region" description="Helical" evidence="7">
    <location>
        <begin position="149"/>
        <end position="168"/>
    </location>
</feature>
<evidence type="ECO:0000256" key="5">
    <source>
        <dbReference type="ARBA" id="ARBA00022989"/>
    </source>
</evidence>
<evidence type="ECO:0000256" key="6">
    <source>
        <dbReference type="ARBA" id="ARBA00023136"/>
    </source>
</evidence>
<feature type="transmembrane region" description="Helical" evidence="7">
    <location>
        <begin position="43"/>
        <end position="60"/>
    </location>
</feature>
<organism evidence="9 10">
    <name type="scientific">Sporosarcina psychrophila</name>
    <name type="common">Bacillus psychrophilus</name>
    <dbReference type="NCBI Taxonomy" id="1476"/>
    <lineage>
        <taxon>Bacteria</taxon>
        <taxon>Bacillati</taxon>
        <taxon>Bacillota</taxon>
        <taxon>Bacilli</taxon>
        <taxon>Bacillales</taxon>
        <taxon>Caryophanaceae</taxon>
        <taxon>Sporosarcina</taxon>
    </lineage>
</organism>
<feature type="transmembrane region" description="Helical" evidence="7">
    <location>
        <begin position="180"/>
        <end position="201"/>
    </location>
</feature>
<comment type="subcellular location">
    <subcellularLocation>
        <location evidence="1">Cell membrane</location>
        <topology evidence="1">Multi-pass membrane protein</topology>
    </subcellularLocation>
</comment>
<proteinExistence type="inferred from homology"/>
<dbReference type="InterPro" id="IPR000620">
    <property type="entry name" value="EamA_dom"/>
</dbReference>
<feature type="transmembrane region" description="Helical" evidence="7">
    <location>
        <begin position="72"/>
        <end position="92"/>
    </location>
</feature>
<evidence type="ECO:0000256" key="4">
    <source>
        <dbReference type="ARBA" id="ARBA00022692"/>
    </source>
</evidence>
<comment type="similarity">
    <text evidence="2">Belongs to the EamA transporter family.</text>
</comment>
<feature type="transmembrane region" description="Helical" evidence="7">
    <location>
        <begin position="98"/>
        <end position="119"/>
    </location>
</feature>
<evidence type="ECO:0000256" key="2">
    <source>
        <dbReference type="ARBA" id="ARBA00007362"/>
    </source>
</evidence>
<keyword evidence="10" id="KW-1185">Reference proteome</keyword>
<evidence type="ECO:0000256" key="7">
    <source>
        <dbReference type="SAM" id="Phobius"/>
    </source>
</evidence>
<feature type="transmembrane region" description="Helical" evidence="7">
    <location>
        <begin position="271"/>
        <end position="288"/>
    </location>
</feature>
<sequence>MDNPISRGTLVKADLMMVMVTMLWGASYLFMKMGLHSIQEYNLIALRFGIAFLVAALVFYRRLLKIDGKTITYGFLLGSLLFLCTSAVVIGLKTTSVSNAGFLFSLAVIFVPLLVALFSRRKPKKRVMISLCISITGIGLLTLNQTFHIHAGDSLCILGALFYALHIIVTGKATKNVDAISIGIIQLGVAGAWGLLFSLLFEKPQLPSNIEPWSAILALSILCSAVGFIGQAVAQKHTTPTRTGLIFSLEPVFAAFFAFIFVGEILTNKGYVGAVLVLFGVLAAEINLKKLLGRRNFLYTMSRSRESGL</sequence>
<comment type="caution">
    <text evidence="9">The sequence shown here is derived from an EMBL/GenBank/DDBJ whole genome shotgun (WGS) entry which is preliminary data.</text>
</comment>
<dbReference type="PANTHER" id="PTHR42920">
    <property type="entry name" value="OS03G0707200 PROTEIN-RELATED"/>
    <property type="match status" value="1"/>
</dbReference>
<dbReference type="EMBL" id="JBEPME010000001">
    <property type="protein sequence ID" value="MET3655548.1"/>
    <property type="molecule type" value="Genomic_DNA"/>
</dbReference>
<reference evidence="9 10" key="1">
    <citation type="submission" date="2024-06" db="EMBL/GenBank/DDBJ databases">
        <title>Sorghum-associated microbial communities from plants grown in Nebraska, USA.</title>
        <authorList>
            <person name="Schachtman D."/>
        </authorList>
    </citation>
    <scope>NUCLEOTIDE SEQUENCE [LARGE SCALE GENOMIC DNA]</scope>
    <source>
        <strain evidence="9 10">1288</strain>
    </source>
</reference>
<evidence type="ECO:0000313" key="10">
    <source>
        <dbReference type="Proteomes" id="UP001549104"/>
    </source>
</evidence>
<dbReference type="SUPFAM" id="SSF103481">
    <property type="entry name" value="Multidrug resistance efflux transporter EmrE"/>
    <property type="match status" value="2"/>
</dbReference>
<dbReference type="Proteomes" id="UP001549104">
    <property type="component" value="Unassembled WGS sequence"/>
</dbReference>